<reference evidence="1 2" key="1">
    <citation type="submission" date="2023-03" db="EMBL/GenBank/DDBJ databases">
        <title>Draft genome sequence of Streptomyces sp. RB6PN23 isolated from peat swamp forest in Thailand.</title>
        <authorList>
            <person name="Klaysubun C."/>
            <person name="Duangmal K."/>
        </authorList>
    </citation>
    <scope>NUCLEOTIDE SEQUENCE [LARGE SCALE GENOMIC DNA]</scope>
    <source>
        <strain evidence="1 2">RB6PN23</strain>
    </source>
</reference>
<dbReference type="Proteomes" id="UP001216579">
    <property type="component" value="Unassembled WGS sequence"/>
</dbReference>
<sequence length="88" mass="9332">MAQVTTEVYPMADLYTLPVKGAEFTTFCGGNLGGEHETCLAVAEIPGATDAYILHDDKPEGVGRELRATAAELDAFARGWAALRGLAF</sequence>
<proteinExistence type="predicted"/>
<organism evidence="1 2">
    <name type="scientific">Streptomyces silvisoli</name>
    <dbReference type="NCBI Taxonomy" id="3034235"/>
    <lineage>
        <taxon>Bacteria</taxon>
        <taxon>Bacillati</taxon>
        <taxon>Actinomycetota</taxon>
        <taxon>Actinomycetes</taxon>
        <taxon>Kitasatosporales</taxon>
        <taxon>Streptomycetaceae</taxon>
        <taxon>Streptomyces</taxon>
    </lineage>
</organism>
<name>A0ABT5ZHE8_9ACTN</name>
<gene>
    <name evidence="1" type="ORF">P3G67_08385</name>
</gene>
<dbReference type="EMBL" id="JARJBC010000004">
    <property type="protein sequence ID" value="MDF3289252.1"/>
    <property type="molecule type" value="Genomic_DNA"/>
</dbReference>
<evidence type="ECO:0000313" key="2">
    <source>
        <dbReference type="Proteomes" id="UP001216579"/>
    </source>
</evidence>
<protein>
    <submittedName>
        <fullName evidence="1">DUF397 domain-containing protein</fullName>
    </submittedName>
</protein>
<comment type="caution">
    <text evidence="1">The sequence shown here is derived from an EMBL/GenBank/DDBJ whole genome shotgun (WGS) entry which is preliminary data.</text>
</comment>
<accession>A0ABT5ZHE8</accession>
<dbReference type="RefSeq" id="WP_276092872.1">
    <property type="nucleotide sequence ID" value="NZ_JARJBC010000004.1"/>
</dbReference>
<evidence type="ECO:0000313" key="1">
    <source>
        <dbReference type="EMBL" id="MDF3289252.1"/>
    </source>
</evidence>
<keyword evidence="2" id="KW-1185">Reference proteome</keyword>